<keyword evidence="6 10" id="KW-0812">Transmembrane</keyword>
<dbReference type="NCBIfam" id="TIGR01352">
    <property type="entry name" value="tonB_Cterm"/>
    <property type="match status" value="1"/>
</dbReference>
<evidence type="ECO:0000256" key="5">
    <source>
        <dbReference type="ARBA" id="ARBA00022519"/>
    </source>
</evidence>
<feature type="domain" description="TonB C-terminal" evidence="12">
    <location>
        <begin position="128"/>
        <end position="217"/>
    </location>
</feature>
<gene>
    <name evidence="13" type="ORF">NSCAC_1647</name>
</gene>
<dbReference type="InterPro" id="IPR037682">
    <property type="entry name" value="TonB_C"/>
</dbReference>
<dbReference type="PRINTS" id="PR01374">
    <property type="entry name" value="TONBPROTEIN"/>
</dbReference>
<evidence type="ECO:0000256" key="1">
    <source>
        <dbReference type="ARBA" id="ARBA00004383"/>
    </source>
</evidence>
<keyword evidence="14" id="KW-1185">Reference proteome</keyword>
<dbReference type="GO" id="GO:0030288">
    <property type="term" value="C:outer membrane-bounded periplasmic space"/>
    <property type="evidence" value="ECO:0007669"/>
    <property type="project" value="InterPro"/>
</dbReference>
<keyword evidence="5 10" id="KW-0997">Cell inner membrane</keyword>
<dbReference type="RefSeq" id="WP_197744300.1">
    <property type="nucleotide sequence ID" value="NZ_LR778175.1"/>
</dbReference>
<dbReference type="EMBL" id="LR778175">
    <property type="protein sequence ID" value="CAB1277393.1"/>
    <property type="molecule type" value="Genomic_DNA"/>
</dbReference>
<accession>A0A7G1QBM6</accession>
<keyword evidence="10" id="KW-0735">Signal-anchor</keyword>
<evidence type="ECO:0000256" key="10">
    <source>
        <dbReference type="RuleBase" id="RU362123"/>
    </source>
</evidence>
<dbReference type="PANTHER" id="PTHR33446:SF14">
    <property type="entry name" value="PROTEIN TONB"/>
    <property type="match status" value="1"/>
</dbReference>
<evidence type="ECO:0000256" key="3">
    <source>
        <dbReference type="ARBA" id="ARBA00022448"/>
    </source>
</evidence>
<dbReference type="GO" id="GO:0015031">
    <property type="term" value="P:protein transport"/>
    <property type="evidence" value="ECO:0007669"/>
    <property type="project" value="UniProtKB-UniRule"/>
</dbReference>
<keyword evidence="9 10" id="KW-0472">Membrane</keyword>
<organism evidence="13 14">
    <name type="scientific">Candidatus Nitrosacidococcus tergens</name>
    <dbReference type="NCBI Taxonomy" id="553981"/>
    <lineage>
        <taxon>Bacteria</taxon>
        <taxon>Pseudomonadati</taxon>
        <taxon>Pseudomonadota</taxon>
        <taxon>Gammaproteobacteria</taxon>
        <taxon>Chromatiales</taxon>
        <taxon>Chromatiaceae</taxon>
        <taxon>Candidatus Nitrosacidococcus</taxon>
    </lineage>
</organism>
<dbReference type="PROSITE" id="PS52015">
    <property type="entry name" value="TONB_CTD"/>
    <property type="match status" value="1"/>
</dbReference>
<dbReference type="SUPFAM" id="SSF74653">
    <property type="entry name" value="TolA/TonB C-terminal domain"/>
    <property type="match status" value="1"/>
</dbReference>
<dbReference type="GO" id="GO:0015891">
    <property type="term" value="P:siderophore transport"/>
    <property type="evidence" value="ECO:0007669"/>
    <property type="project" value="InterPro"/>
</dbReference>
<feature type="region of interest" description="Disordered" evidence="11">
    <location>
        <begin position="49"/>
        <end position="90"/>
    </location>
</feature>
<protein>
    <recommendedName>
        <fullName evidence="10">Protein TonB</fullName>
    </recommendedName>
</protein>
<sequence length="217" mass="23896">MKYTTAFVVAGLINLGLFLLMSFMVEEQHGKLKKVDSIRLTDFTHLTPREKLKPLQPKQRELPKKPLTPKNPPPMATLQKQTIAPKSPSSLPKITTSVDLPLLANKMEPYLGSFGDALGSSLGTGTDMGGGDLIPIARIPPQYPYSAARRGIEGAVTIVFTVDKDGLVHDPKIIEAHPPGIFDQAALQSIKRWKFKRQGKDISEQRVTQTIDFTLAQ</sequence>
<dbReference type="GO" id="GO:0005886">
    <property type="term" value="C:plasma membrane"/>
    <property type="evidence" value="ECO:0007669"/>
    <property type="project" value="UniProtKB-SubCell"/>
</dbReference>
<dbReference type="KEGG" id="ntg:NSCAC_1647"/>
<keyword evidence="7 10" id="KW-0653">Protein transport</keyword>
<dbReference type="InterPro" id="IPR006260">
    <property type="entry name" value="TonB/TolA_C"/>
</dbReference>
<feature type="transmembrane region" description="Helical" evidence="10">
    <location>
        <begin position="6"/>
        <end position="25"/>
    </location>
</feature>
<evidence type="ECO:0000256" key="7">
    <source>
        <dbReference type="ARBA" id="ARBA00022927"/>
    </source>
</evidence>
<dbReference type="GO" id="GO:0055085">
    <property type="term" value="P:transmembrane transport"/>
    <property type="evidence" value="ECO:0007669"/>
    <property type="project" value="InterPro"/>
</dbReference>
<evidence type="ECO:0000256" key="8">
    <source>
        <dbReference type="ARBA" id="ARBA00022989"/>
    </source>
</evidence>
<evidence type="ECO:0000256" key="11">
    <source>
        <dbReference type="SAM" id="MobiDB-lite"/>
    </source>
</evidence>
<comment type="similarity">
    <text evidence="2 10">Belongs to the TonB family.</text>
</comment>
<proteinExistence type="inferred from homology"/>
<name>A0A7G1QBM6_9GAMM</name>
<evidence type="ECO:0000256" key="4">
    <source>
        <dbReference type="ARBA" id="ARBA00022475"/>
    </source>
</evidence>
<evidence type="ECO:0000256" key="2">
    <source>
        <dbReference type="ARBA" id="ARBA00006555"/>
    </source>
</evidence>
<evidence type="ECO:0000313" key="13">
    <source>
        <dbReference type="EMBL" id="CAB1277393.1"/>
    </source>
</evidence>
<dbReference type="Proteomes" id="UP000516072">
    <property type="component" value="Chromosome"/>
</dbReference>
<dbReference type="Gene3D" id="3.30.2420.10">
    <property type="entry name" value="TonB"/>
    <property type="match status" value="1"/>
</dbReference>
<dbReference type="PANTHER" id="PTHR33446">
    <property type="entry name" value="PROTEIN TONB-RELATED"/>
    <property type="match status" value="1"/>
</dbReference>
<feature type="compositionally biased region" description="Basic and acidic residues" evidence="11">
    <location>
        <begin position="49"/>
        <end position="64"/>
    </location>
</feature>
<keyword evidence="8 10" id="KW-1133">Transmembrane helix</keyword>
<evidence type="ECO:0000313" key="14">
    <source>
        <dbReference type="Proteomes" id="UP000516072"/>
    </source>
</evidence>
<dbReference type="GO" id="GO:0031992">
    <property type="term" value="F:energy transducer activity"/>
    <property type="evidence" value="ECO:0007669"/>
    <property type="project" value="InterPro"/>
</dbReference>
<evidence type="ECO:0000256" key="9">
    <source>
        <dbReference type="ARBA" id="ARBA00023136"/>
    </source>
</evidence>
<dbReference type="InterPro" id="IPR051045">
    <property type="entry name" value="TonB-dependent_transducer"/>
</dbReference>
<evidence type="ECO:0000259" key="12">
    <source>
        <dbReference type="PROSITE" id="PS52015"/>
    </source>
</evidence>
<reference evidence="13 14" key="1">
    <citation type="submission" date="2020-03" db="EMBL/GenBank/DDBJ databases">
        <authorList>
            <person name="Picone N."/>
        </authorList>
    </citation>
    <scope>NUCLEOTIDE SEQUENCE [LARGE SCALE GENOMIC DNA]</scope>
    <source>
        <strain evidence="13">NSCAC1</strain>
    </source>
</reference>
<keyword evidence="4 10" id="KW-1003">Cell membrane</keyword>
<keyword evidence="3 10" id="KW-0813">Transport</keyword>
<dbReference type="InterPro" id="IPR003538">
    <property type="entry name" value="TonB"/>
</dbReference>
<feature type="compositionally biased region" description="Polar residues" evidence="11">
    <location>
        <begin position="78"/>
        <end position="90"/>
    </location>
</feature>
<comment type="subcellular location">
    <subcellularLocation>
        <location evidence="1 10">Cell inner membrane</location>
        <topology evidence="1 10">Single-pass membrane protein</topology>
        <orientation evidence="1 10">Periplasmic side</orientation>
    </subcellularLocation>
</comment>
<comment type="function">
    <text evidence="10">Interacts with outer membrane receptor proteins that carry out high-affinity binding and energy dependent uptake into the periplasmic space of specific substrates. It could act to transduce energy from the cytoplasmic membrane to specific energy-requiring processes in the outer membrane, resulting in the release into the periplasm of ligands bound by these outer membrane proteins.</text>
</comment>
<dbReference type="Pfam" id="PF03544">
    <property type="entry name" value="TonB_C"/>
    <property type="match status" value="1"/>
</dbReference>
<evidence type="ECO:0000256" key="6">
    <source>
        <dbReference type="ARBA" id="ARBA00022692"/>
    </source>
</evidence>
<dbReference type="AlphaFoldDB" id="A0A7G1QBM6"/>